<accession>A0A4Q2U0N6</accession>
<dbReference type="AlphaFoldDB" id="A0A4Q2U0N6"/>
<dbReference type="Gene3D" id="3.40.50.720">
    <property type="entry name" value="NAD(P)-binding Rossmann-like Domain"/>
    <property type="match status" value="1"/>
</dbReference>
<dbReference type="SUPFAM" id="SSF51735">
    <property type="entry name" value="NAD(P)-binding Rossmann-fold domains"/>
    <property type="match status" value="1"/>
</dbReference>
<dbReference type="NCBIfam" id="NF005559">
    <property type="entry name" value="PRK07231.1"/>
    <property type="match status" value="1"/>
</dbReference>
<dbReference type="InterPro" id="IPR057326">
    <property type="entry name" value="KR_dom"/>
</dbReference>
<reference evidence="3 4" key="1">
    <citation type="submission" date="2018-12" db="EMBL/GenBank/DDBJ databases">
        <authorList>
            <person name="Grouzdev D.S."/>
            <person name="Krutkina M.S."/>
        </authorList>
    </citation>
    <scope>NUCLEOTIDE SEQUENCE [LARGE SCALE GENOMIC DNA]</scope>
    <source>
        <strain evidence="3 4">RmlP026</strain>
    </source>
</reference>
<comment type="caution">
    <text evidence="3">The sequence shown here is derived from an EMBL/GenBank/DDBJ whole genome shotgun (WGS) entry which is preliminary data.</text>
</comment>
<dbReference type="Proteomes" id="UP000290759">
    <property type="component" value="Unassembled WGS sequence"/>
</dbReference>
<dbReference type="RefSeq" id="WP_129229015.1">
    <property type="nucleotide sequence ID" value="NZ_QYBB01000038.1"/>
</dbReference>
<dbReference type="PRINTS" id="PR00081">
    <property type="entry name" value="GDHRDH"/>
</dbReference>
<dbReference type="InterPro" id="IPR036291">
    <property type="entry name" value="NAD(P)-bd_dom_sf"/>
</dbReference>
<dbReference type="InterPro" id="IPR002347">
    <property type="entry name" value="SDR_fam"/>
</dbReference>
<dbReference type="PANTHER" id="PTHR42760:SF135">
    <property type="entry name" value="BLL7886 PROTEIN"/>
    <property type="match status" value="1"/>
</dbReference>
<dbReference type="GO" id="GO:0016616">
    <property type="term" value="F:oxidoreductase activity, acting on the CH-OH group of donors, NAD or NADP as acceptor"/>
    <property type="evidence" value="ECO:0007669"/>
    <property type="project" value="UniProtKB-ARBA"/>
</dbReference>
<name>A0A4Q2U0N6_9HYPH</name>
<evidence type="ECO:0000313" key="3">
    <source>
        <dbReference type="EMBL" id="RYC29842.1"/>
    </source>
</evidence>
<dbReference type="InterPro" id="IPR020904">
    <property type="entry name" value="Sc_DH/Rdtase_CS"/>
</dbReference>
<evidence type="ECO:0000256" key="1">
    <source>
        <dbReference type="ARBA" id="ARBA00006484"/>
    </source>
</evidence>
<dbReference type="PRINTS" id="PR00080">
    <property type="entry name" value="SDRFAMILY"/>
</dbReference>
<dbReference type="PANTHER" id="PTHR42760">
    <property type="entry name" value="SHORT-CHAIN DEHYDROGENASES/REDUCTASES FAMILY MEMBER"/>
    <property type="match status" value="1"/>
</dbReference>
<dbReference type="EMBL" id="QYBB01000038">
    <property type="protein sequence ID" value="RYC29842.1"/>
    <property type="molecule type" value="Genomic_DNA"/>
</dbReference>
<organism evidence="3 4">
    <name type="scientific">Lichenibacterium minor</name>
    <dbReference type="NCBI Taxonomy" id="2316528"/>
    <lineage>
        <taxon>Bacteria</taxon>
        <taxon>Pseudomonadati</taxon>
        <taxon>Pseudomonadota</taxon>
        <taxon>Alphaproteobacteria</taxon>
        <taxon>Hyphomicrobiales</taxon>
        <taxon>Lichenihabitantaceae</taxon>
        <taxon>Lichenibacterium</taxon>
    </lineage>
</organism>
<gene>
    <name evidence="3" type="ORF">D3273_21840</name>
</gene>
<dbReference type="Pfam" id="PF13561">
    <property type="entry name" value="adh_short_C2"/>
    <property type="match status" value="1"/>
</dbReference>
<dbReference type="PROSITE" id="PS00061">
    <property type="entry name" value="ADH_SHORT"/>
    <property type="match status" value="1"/>
</dbReference>
<dbReference type="SMART" id="SM00822">
    <property type="entry name" value="PKS_KR"/>
    <property type="match status" value="1"/>
</dbReference>
<feature type="domain" description="Ketoreductase" evidence="2">
    <location>
        <begin position="13"/>
        <end position="182"/>
    </location>
</feature>
<reference evidence="3 4" key="2">
    <citation type="submission" date="2019-02" db="EMBL/GenBank/DDBJ databases">
        <title>'Lichenibacterium ramalinii' gen. nov. sp. nov., 'Lichenibacterium minor' gen. nov. sp. nov.</title>
        <authorList>
            <person name="Pankratov T."/>
        </authorList>
    </citation>
    <scope>NUCLEOTIDE SEQUENCE [LARGE SCALE GENOMIC DNA]</scope>
    <source>
        <strain evidence="3 4">RmlP026</strain>
    </source>
</reference>
<dbReference type="OrthoDB" id="9796652at2"/>
<evidence type="ECO:0000259" key="2">
    <source>
        <dbReference type="SMART" id="SM00822"/>
    </source>
</evidence>
<keyword evidence="4" id="KW-1185">Reference proteome</keyword>
<dbReference type="CDD" id="cd05233">
    <property type="entry name" value="SDR_c"/>
    <property type="match status" value="1"/>
</dbReference>
<evidence type="ECO:0000313" key="4">
    <source>
        <dbReference type="Proteomes" id="UP000290759"/>
    </source>
</evidence>
<dbReference type="GO" id="GO:0030497">
    <property type="term" value="P:fatty acid elongation"/>
    <property type="evidence" value="ECO:0007669"/>
    <property type="project" value="TreeGrafter"/>
</dbReference>
<proteinExistence type="inferred from homology"/>
<comment type="similarity">
    <text evidence="1">Belongs to the short-chain dehydrogenases/reductases (SDR) family.</text>
</comment>
<protein>
    <submittedName>
        <fullName evidence="3">SDR family oxidoreductase</fullName>
    </submittedName>
</protein>
<sequence length="257" mass="25890">MPGEDLAAGLDGLVALVTGASGGLGAHFAAVLARAGARVAVAARRVEGCAAVCDAVRAAGGEAEPFALDVADGASVRAAVAAVAARFGRLDVLVNNAGIATTAPALDLAEDDWDRVVDTNLKGAFLCAQAAARLMKDGGGGAIVNVASILGLRVAAQVAPYAASKAGLVQLTRALALEWARHGVRVNALCPGYIETDINRGFFAGAAGQAMLKRVPQRRLGRPADLDGPLLLLCSDASRYMTGAEIAVDGGHLVSSL</sequence>
<dbReference type="FunFam" id="3.40.50.720:FF:000084">
    <property type="entry name" value="Short-chain dehydrogenase reductase"/>
    <property type="match status" value="1"/>
</dbReference>